<evidence type="ECO:0000313" key="2">
    <source>
        <dbReference type="Proteomes" id="UP000595814"/>
    </source>
</evidence>
<name>A0AC61MS22_9FIRM</name>
<organism evidence="1 2">
    <name type="scientific">Miniphocaeibacter halophilus</name>
    <dbReference type="NCBI Taxonomy" id="2931922"/>
    <lineage>
        <taxon>Bacteria</taxon>
        <taxon>Bacillati</taxon>
        <taxon>Bacillota</taxon>
        <taxon>Tissierellia</taxon>
        <taxon>Tissierellales</taxon>
        <taxon>Peptoniphilaceae</taxon>
        <taxon>Miniphocaeibacter</taxon>
    </lineage>
</organism>
<dbReference type="EMBL" id="CP066744">
    <property type="protein sequence ID" value="QQK08480.1"/>
    <property type="molecule type" value="Genomic_DNA"/>
</dbReference>
<accession>A0AC61MS22</accession>
<dbReference type="Proteomes" id="UP000595814">
    <property type="component" value="Chromosome"/>
</dbReference>
<gene>
    <name evidence="1" type="ORF">JFY71_02785</name>
</gene>
<protein>
    <submittedName>
        <fullName evidence="1">DUF1294 domain-containing protein</fullName>
    </submittedName>
</protein>
<sequence length="94" mass="10994">MQFIKLIYSYFVLINILTFVFYGVDKYKATKNQYRISEFFLLLLVVIGGFLGSAFGMLLFKHKLSKKKFIITIIIATIFYILLIGAYVFNLKPF</sequence>
<evidence type="ECO:0000313" key="1">
    <source>
        <dbReference type="EMBL" id="QQK08480.1"/>
    </source>
</evidence>
<proteinExistence type="predicted"/>
<reference evidence="1 2" key="1">
    <citation type="journal article" date="2022" name="Int. J. Syst. Evol. Microbiol.">
        <title>Miniphocaeibacter halophilus sp. nov., an ammonium-tolerant acetate-producing bacterium isolated from a biogas system.</title>
        <authorList>
            <person name="Schnurer A."/>
            <person name="Singh A."/>
            <person name="Bi S."/>
            <person name="Qiao W."/>
            <person name="Westerholm M."/>
        </authorList>
    </citation>
    <scope>NUCLEOTIDE SEQUENCE [LARGE SCALE GENOMIC DNA]</scope>
    <source>
        <strain evidence="1 2">AMB_01</strain>
    </source>
</reference>
<keyword evidence="2" id="KW-1185">Reference proteome</keyword>